<gene>
    <name evidence="1" type="ORF">LCGC14_1462040</name>
</gene>
<proteinExistence type="predicted"/>
<name>A0A0F9JEU0_9ZZZZ</name>
<sequence>MVNYEEIFKTYLNFCPYYRRRLYTLIEIYDWLQTADLILPSMPRNDKDSVFVFLDFLYRNKLITPFFSKGVKARIFGHWIGEEWWRQAYKKDFIRFWDDDKLRESGLMHPYSFNGIEERKVDLYFFHPLQIVQIMSFLVKMMRKCYNIFQFEDFYHFYIKRMSEIKNEHYKIVKVTPFYPITLIKSLNFAKWLKPEWLRLYIKLEKIDHIDLYSSGHTNDCRIILVDNDAEYEEGNGSSKVENWFQNFEVEKKTHFTDKELHELQYFTSYMKDISDRCDGLKQWSDLFCLIKNNKEKLKSIVLYDVNLIQITNDLNRLLWYLRTDDVENAEDRPADYFVNYVEAEKHYQKVLYKYNLTPEPLFIVYVEGSTEINILKKWYKMRGYYHSFGFKKLLSKNEKDIKRTLDYVVKAFKSKIYFYFFDGDDNDPQNK</sequence>
<feature type="non-terminal residue" evidence="1">
    <location>
        <position position="432"/>
    </location>
</feature>
<comment type="caution">
    <text evidence="1">The sequence shown here is derived from an EMBL/GenBank/DDBJ whole genome shotgun (WGS) entry which is preliminary data.</text>
</comment>
<accession>A0A0F9JEU0</accession>
<dbReference type="AlphaFoldDB" id="A0A0F9JEU0"/>
<evidence type="ECO:0000313" key="1">
    <source>
        <dbReference type="EMBL" id="KKM68319.1"/>
    </source>
</evidence>
<protein>
    <submittedName>
        <fullName evidence="1">Uncharacterized protein</fullName>
    </submittedName>
</protein>
<reference evidence="1" key="1">
    <citation type="journal article" date="2015" name="Nature">
        <title>Complex archaea that bridge the gap between prokaryotes and eukaryotes.</title>
        <authorList>
            <person name="Spang A."/>
            <person name="Saw J.H."/>
            <person name="Jorgensen S.L."/>
            <person name="Zaremba-Niedzwiedzka K."/>
            <person name="Martijn J."/>
            <person name="Lind A.E."/>
            <person name="van Eijk R."/>
            <person name="Schleper C."/>
            <person name="Guy L."/>
            <person name="Ettema T.J."/>
        </authorList>
    </citation>
    <scope>NUCLEOTIDE SEQUENCE</scope>
</reference>
<organism evidence="1">
    <name type="scientific">marine sediment metagenome</name>
    <dbReference type="NCBI Taxonomy" id="412755"/>
    <lineage>
        <taxon>unclassified sequences</taxon>
        <taxon>metagenomes</taxon>
        <taxon>ecological metagenomes</taxon>
    </lineage>
</organism>
<dbReference type="EMBL" id="LAZR01010188">
    <property type="protein sequence ID" value="KKM68319.1"/>
    <property type="molecule type" value="Genomic_DNA"/>
</dbReference>